<dbReference type="PANTHER" id="PTHR10366">
    <property type="entry name" value="NAD DEPENDENT EPIMERASE/DEHYDRATASE"/>
    <property type="match status" value="1"/>
</dbReference>
<dbReference type="Proteomes" id="UP001652660">
    <property type="component" value="Chromosome 2c"/>
</dbReference>
<evidence type="ECO:0000313" key="4">
    <source>
        <dbReference type="Proteomes" id="UP001652660"/>
    </source>
</evidence>
<keyword evidence="1" id="KW-0521">NADP</keyword>
<dbReference type="PANTHER" id="PTHR10366:SF852">
    <property type="entry name" value="CINNAMOYL-COA REDUCTASE CAD2"/>
    <property type="match status" value="1"/>
</dbReference>
<evidence type="ECO:0000313" key="5">
    <source>
        <dbReference type="RefSeq" id="XP_071931753.1"/>
    </source>
</evidence>
<evidence type="ECO:0000259" key="3">
    <source>
        <dbReference type="Pfam" id="PF01370"/>
    </source>
</evidence>
<reference evidence="5" key="1">
    <citation type="submission" date="2025-08" db="UniProtKB">
        <authorList>
            <consortium name="RefSeq"/>
        </authorList>
    </citation>
    <scope>IDENTIFICATION</scope>
    <source>
        <tissue evidence="5">Leaves</tissue>
    </source>
</reference>
<dbReference type="SUPFAM" id="SSF51735">
    <property type="entry name" value="NAD(P)-binding Rossmann-fold domains"/>
    <property type="match status" value="1"/>
</dbReference>
<dbReference type="Pfam" id="PF01370">
    <property type="entry name" value="Epimerase"/>
    <property type="match status" value="1"/>
</dbReference>
<feature type="domain" description="NAD-dependent epimerase/dehydratase" evidence="3">
    <location>
        <begin position="46"/>
        <end position="284"/>
    </location>
</feature>
<sequence length="364" mass="40817">MEQRIFVSFSWTIFSWLAQQGIRSTLLKLLHNSRKRDRMSGAGKVVCVTGASGYIASWLIKMLLHRGYTVKASVRDLNDPKKTEFLMALDGAKERLRLFQANLLEEGSFDAIVDGCEGVFHTASPLLHPTSVTNPQIEQLDPALKGTLNVLRSCARVSTIKRVVLTSSMRAVTCNRELKDGVVVDESWFADPTYCEERKLWYPLSKILAENAAWEFSKEHGIDMVAIIPGMVIGPILQPYPSLTAGMVLNLVNGAASFYTARMRWVDVRDVAYAHILAFEVPSASGRYCVVEGFALWTEFIKTLNELYPTLQLSDECSTSTPLVEPNYEISNEKAKSLGIEFIPFNVCLKDTIESFKERNLVNF</sequence>
<keyword evidence="4" id="KW-1185">Reference proteome</keyword>
<dbReference type="GeneID" id="113727131"/>
<dbReference type="InterPro" id="IPR050425">
    <property type="entry name" value="NAD(P)_dehydrat-like"/>
</dbReference>
<organism evidence="4 5">
    <name type="scientific">Coffea arabica</name>
    <name type="common">Arabian coffee</name>
    <dbReference type="NCBI Taxonomy" id="13443"/>
    <lineage>
        <taxon>Eukaryota</taxon>
        <taxon>Viridiplantae</taxon>
        <taxon>Streptophyta</taxon>
        <taxon>Embryophyta</taxon>
        <taxon>Tracheophyta</taxon>
        <taxon>Spermatophyta</taxon>
        <taxon>Magnoliopsida</taxon>
        <taxon>eudicotyledons</taxon>
        <taxon>Gunneridae</taxon>
        <taxon>Pentapetalae</taxon>
        <taxon>asterids</taxon>
        <taxon>lamiids</taxon>
        <taxon>Gentianales</taxon>
        <taxon>Rubiaceae</taxon>
        <taxon>Ixoroideae</taxon>
        <taxon>Gardenieae complex</taxon>
        <taxon>Bertiereae - Coffeeae clade</taxon>
        <taxon>Coffeeae</taxon>
        <taxon>Coffea</taxon>
    </lineage>
</organism>
<gene>
    <name evidence="5" type="primary">LOC113727131</name>
</gene>
<evidence type="ECO:0000256" key="2">
    <source>
        <dbReference type="ARBA" id="ARBA00023002"/>
    </source>
</evidence>
<protein>
    <submittedName>
        <fullName evidence="5">Phenylacetaldehyde reductase isoform X1</fullName>
    </submittedName>
</protein>
<accession>A0ABM4WIY8</accession>
<name>A0ABM4WIY8_COFAR</name>
<dbReference type="InterPro" id="IPR036291">
    <property type="entry name" value="NAD(P)-bd_dom_sf"/>
</dbReference>
<keyword evidence="2" id="KW-0560">Oxidoreductase</keyword>
<proteinExistence type="predicted"/>
<evidence type="ECO:0000256" key="1">
    <source>
        <dbReference type="ARBA" id="ARBA00022857"/>
    </source>
</evidence>
<dbReference type="RefSeq" id="XP_071931753.1">
    <property type="nucleotide sequence ID" value="XM_072075652.1"/>
</dbReference>
<dbReference type="CDD" id="cd08958">
    <property type="entry name" value="FR_SDR_e"/>
    <property type="match status" value="1"/>
</dbReference>
<dbReference type="InterPro" id="IPR001509">
    <property type="entry name" value="Epimerase_deHydtase"/>
</dbReference>
<dbReference type="Gene3D" id="3.40.50.720">
    <property type="entry name" value="NAD(P)-binding Rossmann-like Domain"/>
    <property type="match status" value="1"/>
</dbReference>